<evidence type="ECO:0000313" key="2">
    <source>
        <dbReference type="EMBL" id="KAF2842515.1"/>
    </source>
</evidence>
<dbReference type="EMBL" id="MU006090">
    <property type="protein sequence ID" value="KAF2842515.1"/>
    <property type="molecule type" value="Genomic_DNA"/>
</dbReference>
<gene>
    <name evidence="2" type="ORF">M501DRAFT_428902</name>
</gene>
<keyword evidence="3" id="KW-1185">Reference proteome</keyword>
<name>A0A9P4SHC1_9PEZI</name>
<evidence type="ECO:0000313" key="3">
    <source>
        <dbReference type="Proteomes" id="UP000799429"/>
    </source>
</evidence>
<protein>
    <recommendedName>
        <fullName evidence="4">Secreted protein</fullName>
    </recommendedName>
</protein>
<comment type="caution">
    <text evidence="2">The sequence shown here is derived from an EMBL/GenBank/DDBJ whole genome shotgun (WGS) entry which is preliminary data.</text>
</comment>
<dbReference type="AlphaFoldDB" id="A0A9P4SHC1"/>
<organism evidence="2 3">
    <name type="scientific">Patellaria atrata CBS 101060</name>
    <dbReference type="NCBI Taxonomy" id="1346257"/>
    <lineage>
        <taxon>Eukaryota</taxon>
        <taxon>Fungi</taxon>
        <taxon>Dikarya</taxon>
        <taxon>Ascomycota</taxon>
        <taxon>Pezizomycotina</taxon>
        <taxon>Dothideomycetes</taxon>
        <taxon>Dothideomycetes incertae sedis</taxon>
        <taxon>Patellariales</taxon>
        <taxon>Patellariaceae</taxon>
        <taxon>Patellaria</taxon>
    </lineage>
</organism>
<reference evidence="2" key="1">
    <citation type="journal article" date="2020" name="Stud. Mycol.">
        <title>101 Dothideomycetes genomes: a test case for predicting lifestyles and emergence of pathogens.</title>
        <authorList>
            <person name="Haridas S."/>
            <person name="Albert R."/>
            <person name="Binder M."/>
            <person name="Bloem J."/>
            <person name="Labutti K."/>
            <person name="Salamov A."/>
            <person name="Andreopoulos B."/>
            <person name="Baker S."/>
            <person name="Barry K."/>
            <person name="Bills G."/>
            <person name="Bluhm B."/>
            <person name="Cannon C."/>
            <person name="Castanera R."/>
            <person name="Culley D."/>
            <person name="Daum C."/>
            <person name="Ezra D."/>
            <person name="Gonzalez J."/>
            <person name="Henrissat B."/>
            <person name="Kuo A."/>
            <person name="Liang C."/>
            <person name="Lipzen A."/>
            <person name="Lutzoni F."/>
            <person name="Magnuson J."/>
            <person name="Mondo S."/>
            <person name="Nolan M."/>
            <person name="Ohm R."/>
            <person name="Pangilinan J."/>
            <person name="Park H.-J."/>
            <person name="Ramirez L."/>
            <person name="Alfaro M."/>
            <person name="Sun H."/>
            <person name="Tritt A."/>
            <person name="Yoshinaga Y."/>
            <person name="Zwiers L.-H."/>
            <person name="Turgeon B."/>
            <person name="Goodwin S."/>
            <person name="Spatafora J."/>
            <person name="Crous P."/>
            <person name="Grigoriev I."/>
        </authorList>
    </citation>
    <scope>NUCLEOTIDE SEQUENCE</scope>
    <source>
        <strain evidence="2">CBS 101060</strain>
    </source>
</reference>
<evidence type="ECO:0008006" key="4">
    <source>
        <dbReference type="Google" id="ProtNLM"/>
    </source>
</evidence>
<feature type="signal peptide" evidence="1">
    <location>
        <begin position="1"/>
        <end position="17"/>
    </location>
</feature>
<feature type="chain" id="PRO_5040412689" description="Secreted protein" evidence="1">
    <location>
        <begin position="18"/>
        <end position="86"/>
    </location>
</feature>
<proteinExistence type="predicted"/>
<sequence length="86" mass="10207">MFPQRLFCLLFTRSTFLFEYVVPSMHVHSMNCSVLFLMRYASWPFVSTMSNQTTRLRFPERDGSSSNVLLWVRVRLSRSNYVVTMV</sequence>
<dbReference type="Proteomes" id="UP000799429">
    <property type="component" value="Unassembled WGS sequence"/>
</dbReference>
<accession>A0A9P4SHC1</accession>
<keyword evidence="1" id="KW-0732">Signal</keyword>
<evidence type="ECO:0000256" key="1">
    <source>
        <dbReference type="SAM" id="SignalP"/>
    </source>
</evidence>